<comment type="caution">
    <text evidence="2">The sequence shown here is derived from an EMBL/GenBank/DDBJ whole genome shotgun (WGS) entry which is preliminary data.</text>
</comment>
<protein>
    <submittedName>
        <fullName evidence="3">HDIG domain-containing protein</fullName>
    </submittedName>
</protein>
<dbReference type="RefSeq" id="WP_009323453.1">
    <property type="nucleotide sequence ID" value="NZ_CAOJUJ010000024.1"/>
</dbReference>
<evidence type="ECO:0000313" key="4">
    <source>
        <dbReference type="Proteomes" id="UP000053433"/>
    </source>
</evidence>
<dbReference type="Proteomes" id="UP000053433">
    <property type="component" value="Unassembled WGS sequence"/>
</dbReference>
<proteinExistence type="predicted"/>
<evidence type="ECO:0000259" key="1">
    <source>
        <dbReference type="Pfam" id="PF01966"/>
    </source>
</evidence>
<sequence>MQWKEENRALFAACLNGLEDEPMVRAMDAIPQHVKGVSCYDHCLFVAYVGFTLCRIFGLDYRAAARAGLLHDLYLQKWEETDVGRFRRLVIHPQLALENARAFGLSPMEEDIIGKHMWPLTAPLPYYKESYMVSLADKICATLEMAHLYGLLGVRRNLRACRPALLRRAVQ</sequence>
<dbReference type="AlphaFoldDB" id="A0A0W7TNZ5"/>
<feature type="domain" description="HD" evidence="1">
    <location>
        <begin position="40"/>
        <end position="141"/>
    </location>
</feature>
<dbReference type="EMBL" id="WMZU01000005">
    <property type="protein sequence ID" value="MTS26588.1"/>
    <property type="molecule type" value="Genomic_DNA"/>
</dbReference>
<dbReference type="NCBIfam" id="TIGR00277">
    <property type="entry name" value="HDIG"/>
    <property type="match status" value="1"/>
</dbReference>
<dbReference type="InterPro" id="IPR006674">
    <property type="entry name" value="HD_domain"/>
</dbReference>
<name>A0A0W7TNZ5_9FIRM</name>
<dbReference type="SUPFAM" id="SSF109604">
    <property type="entry name" value="HD-domain/PDEase-like"/>
    <property type="match status" value="1"/>
</dbReference>
<reference evidence="3 5" key="2">
    <citation type="journal article" date="2019" name="Nat. Med.">
        <title>A library of human gut bacterial isolates paired with longitudinal multiomics data enables mechanistic microbiome research.</title>
        <authorList>
            <person name="Poyet M."/>
            <person name="Groussin M."/>
            <person name="Gibbons S.M."/>
            <person name="Avila-Pacheco J."/>
            <person name="Jiang X."/>
            <person name="Kearney S.M."/>
            <person name="Perrotta A.R."/>
            <person name="Berdy B."/>
            <person name="Zhao S."/>
            <person name="Lieberman T.D."/>
            <person name="Swanson P.K."/>
            <person name="Smith M."/>
            <person name="Roesemann S."/>
            <person name="Alexander J.E."/>
            <person name="Rich S.A."/>
            <person name="Livny J."/>
            <person name="Vlamakis H."/>
            <person name="Clish C."/>
            <person name="Bullock K."/>
            <person name="Deik A."/>
            <person name="Scott J."/>
            <person name="Pierce K.A."/>
            <person name="Xavier R.J."/>
            <person name="Alm E.J."/>
        </authorList>
    </citation>
    <scope>NUCLEOTIDE SEQUENCE [LARGE SCALE GENOMIC DNA]</scope>
    <source>
        <strain evidence="3 5">BIOML-A4</strain>
    </source>
</reference>
<dbReference type="GeneID" id="42858627"/>
<dbReference type="EMBL" id="LMUA01000020">
    <property type="protein sequence ID" value="KUE75534.1"/>
    <property type="molecule type" value="Genomic_DNA"/>
</dbReference>
<dbReference type="Pfam" id="PF01966">
    <property type="entry name" value="HD"/>
    <property type="match status" value="1"/>
</dbReference>
<dbReference type="Gene3D" id="1.10.3210.10">
    <property type="entry name" value="Hypothetical protein af1432"/>
    <property type="match status" value="1"/>
</dbReference>
<organism evidence="2 4">
    <name type="scientific">Ruthenibacterium lactatiformans</name>
    <dbReference type="NCBI Taxonomy" id="1550024"/>
    <lineage>
        <taxon>Bacteria</taxon>
        <taxon>Bacillati</taxon>
        <taxon>Bacillota</taxon>
        <taxon>Clostridia</taxon>
        <taxon>Eubacteriales</taxon>
        <taxon>Oscillospiraceae</taxon>
        <taxon>Ruthenibacterium</taxon>
    </lineage>
</organism>
<evidence type="ECO:0000313" key="5">
    <source>
        <dbReference type="Proteomes" id="UP000472755"/>
    </source>
</evidence>
<dbReference type="Proteomes" id="UP000472755">
    <property type="component" value="Unassembled WGS sequence"/>
</dbReference>
<reference evidence="2 4" key="1">
    <citation type="submission" date="2015-10" db="EMBL/GenBank/DDBJ databases">
        <title>A novel member of the family Ruminococcaceae isolated from human faeces.</title>
        <authorList>
            <person name="Shkoporov A.N."/>
            <person name="Chaplin A.V."/>
            <person name="Motuzova O.V."/>
            <person name="Kafarskaia L.I."/>
            <person name="Efimov B.A."/>
        </authorList>
    </citation>
    <scope>NUCLEOTIDE SEQUENCE [LARGE SCALE GENOMIC DNA]</scope>
    <source>
        <strain evidence="2 4">668</strain>
    </source>
</reference>
<accession>A0A0W7TNZ5</accession>
<gene>
    <name evidence="2" type="ORF">ASJ35_13530</name>
    <name evidence="3" type="ORF">GMD59_04715</name>
</gene>
<dbReference type="InterPro" id="IPR006675">
    <property type="entry name" value="HDIG_dom"/>
</dbReference>
<evidence type="ECO:0000313" key="2">
    <source>
        <dbReference type="EMBL" id="KUE75534.1"/>
    </source>
</evidence>
<evidence type="ECO:0000313" key="3">
    <source>
        <dbReference type="EMBL" id="MTS26588.1"/>
    </source>
</evidence>